<dbReference type="EMBL" id="MNCJ02000321">
    <property type="protein sequence ID" value="KAF5802175.1"/>
    <property type="molecule type" value="Genomic_DNA"/>
</dbReference>
<organism evidence="3 4">
    <name type="scientific">Helianthus annuus</name>
    <name type="common">Common sunflower</name>
    <dbReference type="NCBI Taxonomy" id="4232"/>
    <lineage>
        <taxon>Eukaryota</taxon>
        <taxon>Viridiplantae</taxon>
        <taxon>Streptophyta</taxon>
        <taxon>Embryophyta</taxon>
        <taxon>Tracheophyta</taxon>
        <taxon>Spermatophyta</taxon>
        <taxon>Magnoliopsida</taxon>
        <taxon>eudicotyledons</taxon>
        <taxon>Gunneridae</taxon>
        <taxon>Pentapetalae</taxon>
        <taxon>asterids</taxon>
        <taxon>campanulids</taxon>
        <taxon>Asterales</taxon>
        <taxon>Asteraceae</taxon>
        <taxon>Asteroideae</taxon>
        <taxon>Heliantheae alliance</taxon>
        <taxon>Heliantheae</taxon>
        <taxon>Helianthus</taxon>
    </lineage>
</organism>
<keyword evidence="4" id="KW-1185">Reference proteome</keyword>
<accession>A0A9K3NJQ4</accession>
<reference evidence="3" key="2">
    <citation type="submission" date="2020-06" db="EMBL/GenBank/DDBJ databases">
        <title>Helianthus annuus Genome sequencing and assembly Release 2.</title>
        <authorList>
            <person name="Gouzy J."/>
            <person name="Langlade N."/>
            <person name="Munos S."/>
        </authorList>
    </citation>
    <scope>NUCLEOTIDE SEQUENCE</scope>
    <source>
        <tissue evidence="3">Leaves</tissue>
    </source>
</reference>
<feature type="compositionally biased region" description="Polar residues" evidence="1">
    <location>
        <begin position="138"/>
        <end position="147"/>
    </location>
</feature>
<name>A0A9K3NJQ4_HELAN</name>
<gene>
    <name evidence="3" type="ORF">HanXRQr2_Chr06g0256531</name>
</gene>
<keyword evidence="2" id="KW-0472">Membrane</keyword>
<feature type="compositionally biased region" description="Low complexity" evidence="1">
    <location>
        <begin position="161"/>
        <end position="172"/>
    </location>
</feature>
<feature type="region of interest" description="Disordered" evidence="1">
    <location>
        <begin position="290"/>
        <end position="371"/>
    </location>
</feature>
<dbReference type="Proteomes" id="UP000215914">
    <property type="component" value="Unassembled WGS sequence"/>
</dbReference>
<keyword evidence="2" id="KW-1133">Transmembrane helix</keyword>
<feature type="region of interest" description="Disordered" evidence="1">
    <location>
        <begin position="120"/>
        <end position="149"/>
    </location>
</feature>
<feature type="compositionally biased region" description="Basic and acidic residues" evidence="1">
    <location>
        <begin position="482"/>
        <end position="493"/>
    </location>
</feature>
<comment type="caution">
    <text evidence="3">The sequence shown here is derived from an EMBL/GenBank/DDBJ whole genome shotgun (WGS) entry which is preliminary data.</text>
</comment>
<feature type="compositionally biased region" description="Polar residues" evidence="1">
    <location>
        <begin position="180"/>
        <end position="198"/>
    </location>
</feature>
<dbReference type="Gramene" id="mRNA:HanXRQr2_Chr06g0256531">
    <property type="protein sequence ID" value="CDS:HanXRQr2_Chr06g0256531.1"/>
    <property type="gene ID" value="HanXRQr2_Chr06g0256531"/>
</dbReference>
<feature type="region of interest" description="Disordered" evidence="1">
    <location>
        <begin position="161"/>
        <end position="272"/>
    </location>
</feature>
<evidence type="ECO:0000313" key="4">
    <source>
        <dbReference type="Proteomes" id="UP000215914"/>
    </source>
</evidence>
<evidence type="ECO:0000256" key="1">
    <source>
        <dbReference type="SAM" id="MobiDB-lite"/>
    </source>
</evidence>
<sequence>MVEINLFSFASAVHYNLCCLTNDDINYVTILPPPGPPVTRGNPGCDRLVSEPTLSELNTSLLCLISVHKLHILRVPSLDIELRTNSELFYFLSLLIILLWLSKYCMQVIMPPRFLRGRGKGPVTGHDHEAGPSHRRTPSITMSTSPQEPWRLYVEPGRRSVSLSSSPSYQHSFGPHSENEPNNQQPAFIPLQRSNSHHSFGDPTPVFQSRFNPADLLPEPVGFNPLGPEDHFSGENDMDEDTDPVEPASETPNHPIEISDGSSFHGSPYHGPDSFMEKFNQYDWYFTPSEHSHHEQQQDPSVGHQFVAVTPPPPPPVEQQPPPEPPRRRRSNARMSVRGGVRISTPQPSSGSHYPPLQEEEDPQMGGPTSPIPDVNSVPVVPPLGFDNPILAYAGSAAYNPFEQPAHTHYNYNYNYGYAEVDPYQVARDYNALHPEGPYGGPWTTGYPTYGYQHQPPPPPVYQPPQPQIQQEVLERLNQVEQEVREDRRERQGFFKGLSDLLKGKSKRRGH</sequence>
<dbReference type="AlphaFoldDB" id="A0A9K3NJQ4"/>
<feature type="transmembrane region" description="Helical" evidence="2">
    <location>
        <begin position="88"/>
        <end position="106"/>
    </location>
</feature>
<proteinExistence type="predicted"/>
<evidence type="ECO:0000313" key="3">
    <source>
        <dbReference type="EMBL" id="KAF5802175.1"/>
    </source>
</evidence>
<reference evidence="3" key="1">
    <citation type="journal article" date="2017" name="Nature">
        <title>The sunflower genome provides insights into oil metabolism, flowering and Asterid evolution.</title>
        <authorList>
            <person name="Badouin H."/>
            <person name="Gouzy J."/>
            <person name="Grassa C.J."/>
            <person name="Murat F."/>
            <person name="Staton S.E."/>
            <person name="Cottret L."/>
            <person name="Lelandais-Briere C."/>
            <person name="Owens G.L."/>
            <person name="Carrere S."/>
            <person name="Mayjonade B."/>
            <person name="Legrand L."/>
            <person name="Gill N."/>
            <person name="Kane N.C."/>
            <person name="Bowers J.E."/>
            <person name="Hubner S."/>
            <person name="Bellec A."/>
            <person name="Berard A."/>
            <person name="Berges H."/>
            <person name="Blanchet N."/>
            <person name="Boniface M.C."/>
            <person name="Brunel D."/>
            <person name="Catrice O."/>
            <person name="Chaidir N."/>
            <person name="Claudel C."/>
            <person name="Donnadieu C."/>
            <person name="Faraut T."/>
            <person name="Fievet G."/>
            <person name="Helmstetter N."/>
            <person name="King M."/>
            <person name="Knapp S.J."/>
            <person name="Lai Z."/>
            <person name="Le Paslier M.C."/>
            <person name="Lippi Y."/>
            <person name="Lorenzon L."/>
            <person name="Mandel J.R."/>
            <person name="Marage G."/>
            <person name="Marchand G."/>
            <person name="Marquand E."/>
            <person name="Bret-Mestries E."/>
            <person name="Morien E."/>
            <person name="Nambeesan S."/>
            <person name="Nguyen T."/>
            <person name="Pegot-Espagnet P."/>
            <person name="Pouilly N."/>
            <person name="Raftis F."/>
            <person name="Sallet E."/>
            <person name="Schiex T."/>
            <person name="Thomas J."/>
            <person name="Vandecasteele C."/>
            <person name="Vares D."/>
            <person name="Vear F."/>
            <person name="Vautrin S."/>
            <person name="Crespi M."/>
            <person name="Mangin B."/>
            <person name="Burke J.M."/>
            <person name="Salse J."/>
            <person name="Munos S."/>
            <person name="Vincourt P."/>
            <person name="Rieseberg L.H."/>
            <person name="Langlade N.B."/>
        </authorList>
    </citation>
    <scope>NUCLEOTIDE SEQUENCE</scope>
    <source>
        <tissue evidence="3">Leaves</tissue>
    </source>
</reference>
<feature type="region of interest" description="Disordered" evidence="1">
    <location>
        <begin position="481"/>
        <end position="511"/>
    </location>
</feature>
<feature type="compositionally biased region" description="Pro residues" evidence="1">
    <location>
        <begin position="310"/>
        <end position="324"/>
    </location>
</feature>
<keyword evidence="2" id="KW-0812">Transmembrane</keyword>
<evidence type="ECO:0000256" key="2">
    <source>
        <dbReference type="SAM" id="Phobius"/>
    </source>
</evidence>
<protein>
    <submittedName>
        <fullName evidence="3">Uncharacterized protein</fullName>
    </submittedName>
</protein>